<dbReference type="SUPFAM" id="SSF51735">
    <property type="entry name" value="NAD(P)-binding Rossmann-fold domains"/>
    <property type="match status" value="1"/>
</dbReference>
<dbReference type="GO" id="GO:0016616">
    <property type="term" value="F:oxidoreductase activity, acting on the CH-OH group of donors, NAD or NADP as acceptor"/>
    <property type="evidence" value="ECO:0007669"/>
    <property type="project" value="InterPro"/>
</dbReference>
<dbReference type="Proteomes" id="UP000266841">
    <property type="component" value="Unassembled WGS sequence"/>
</dbReference>
<feature type="region of interest" description="Disordered" evidence="3">
    <location>
        <begin position="1"/>
        <end position="25"/>
    </location>
</feature>
<keyword evidence="4" id="KW-0472">Membrane</keyword>
<name>K0T3Q1_THAOC</name>
<evidence type="ECO:0000256" key="2">
    <source>
        <dbReference type="ARBA" id="ARBA00023002"/>
    </source>
</evidence>
<keyword evidence="4" id="KW-1133">Transmembrane helix</keyword>
<dbReference type="InterPro" id="IPR036291">
    <property type="entry name" value="NAD(P)-bd_dom_sf"/>
</dbReference>
<keyword evidence="7" id="KW-1185">Reference proteome</keyword>
<dbReference type="OMA" id="STAHWFD"/>
<evidence type="ECO:0000313" key="6">
    <source>
        <dbReference type="EMBL" id="EJK73308.1"/>
    </source>
</evidence>
<evidence type="ECO:0000313" key="7">
    <source>
        <dbReference type="Proteomes" id="UP000266841"/>
    </source>
</evidence>
<sequence>MAKDNNVDPSAKAARVAPSSSPLQRKAALEGNYPPVPEVCVVTGGTGFVGNRLVEMLVERGAKRVISFDVVPPPEDAWKHPNIEWRTGDITDRKAVDDLLSMPGIGCVWHNAAAVGPFHPKPLYFKVNYEGTLNIIESAKEHGIKKIVFSSSPSTRFTGEDVDGLTEEEMPKLPLGKYMQTYAETKAMGEMALSNACTNEFLTIAVAPHQVYGPRDNLFLPNLLEAAMHGKLRVFGEGYNRICFTHVDNYCHGLIISEKALYPNSPALGKFYIVTDGKTHPKGEQYLIFWKILDEAIVAMGFSSLWKKLHLSKGLLMFIAGICEFIGGILGITMKLNKFNVTVLTMHRWFDISAAEKDLGFQPIVGFREGWDETKTWFKENWLPMQTKSNNLFGIAQSTQDKINIQDKSSKTNAKK</sequence>
<dbReference type="GO" id="GO:0006694">
    <property type="term" value="P:steroid biosynthetic process"/>
    <property type="evidence" value="ECO:0007669"/>
    <property type="project" value="InterPro"/>
</dbReference>
<comment type="similarity">
    <text evidence="1">Belongs to the 3-beta-HSD family.</text>
</comment>
<dbReference type="EMBL" id="AGNL01004609">
    <property type="protein sequence ID" value="EJK73308.1"/>
    <property type="molecule type" value="Genomic_DNA"/>
</dbReference>
<dbReference type="AlphaFoldDB" id="K0T3Q1"/>
<comment type="caution">
    <text evidence="6">The sequence shown here is derived from an EMBL/GenBank/DDBJ whole genome shotgun (WGS) entry which is preliminary data.</text>
</comment>
<evidence type="ECO:0000256" key="1">
    <source>
        <dbReference type="ARBA" id="ARBA00009219"/>
    </source>
</evidence>
<organism evidence="6 7">
    <name type="scientific">Thalassiosira oceanica</name>
    <name type="common">Marine diatom</name>
    <dbReference type="NCBI Taxonomy" id="159749"/>
    <lineage>
        <taxon>Eukaryota</taxon>
        <taxon>Sar</taxon>
        <taxon>Stramenopiles</taxon>
        <taxon>Ochrophyta</taxon>
        <taxon>Bacillariophyta</taxon>
        <taxon>Coscinodiscophyceae</taxon>
        <taxon>Thalassiosirophycidae</taxon>
        <taxon>Thalassiosirales</taxon>
        <taxon>Thalassiosiraceae</taxon>
        <taxon>Thalassiosira</taxon>
    </lineage>
</organism>
<dbReference type="OrthoDB" id="10058185at2759"/>
<dbReference type="Gene3D" id="3.40.50.720">
    <property type="entry name" value="NAD(P)-binding Rossmann-like Domain"/>
    <property type="match status" value="1"/>
</dbReference>
<dbReference type="Pfam" id="PF01073">
    <property type="entry name" value="3Beta_HSD"/>
    <property type="match status" value="1"/>
</dbReference>
<dbReference type="PANTHER" id="PTHR43245">
    <property type="entry name" value="BIFUNCTIONAL POLYMYXIN RESISTANCE PROTEIN ARNA"/>
    <property type="match status" value="1"/>
</dbReference>
<dbReference type="InterPro" id="IPR002225">
    <property type="entry name" value="3Beta_OHSteriod_DH/Estase"/>
</dbReference>
<evidence type="ECO:0000256" key="3">
    <source>
        <dbReference type="SAM" id="MobiDB-lite"/>
    </source>
</evidence>
<keyword evidence="2" id="KW-0560">Oxidoreductase</keyword>
<dbReference type="InterPro" id="IPR050177">
    <property type="entry name" value="Lipid_A_modif_metabolic_enz"/>
</dbReference>
<proteinExistence type="inferred from homology"/>
<evidence type="ECO:0000259" key="5">
    <source>
        <dbReference type="Pfam" id="PF01073"/>
    </source>
</evidence>
<reference evidence="6 7" key="1">
    <citation type="journal article" date="2012" name="Genome Biol.">
        <title>Genome and low-iron response of an oceanic diatom adapted to chronic iron limitation.</title>
        <authorList>
            <person name="Lommer M."/>
            <person name="Specht M."/>
            <person name="Roy A.S."/>
            <person name="Kraemer L."/>
            <person name="Andreson R."/>
            <person name="Gutowska M.A."/>
            <person name="Wolf J."/>
            <person name="Bergner S.V."/>
            <person name="Schilhabel M.B."/>
            <person name="Klostermeier U.C."/>
            <person name="Beiko R.G."/>
            <person name="Rosenstiel P."/>
            <person name="Hippler M."/>
            <person name="Laroche J."/>
        </authorList>
    </citation>
    <scope>NUCLEOTIDE SEQUENCE [LARGE SCALE GENOMIC DNA]</scope>
    <source>
        <strain evidence="6 7">CCMP1005</strain>
    </source>
</reference>
<dbReference type="PANTHER" id="PTHR43245:SF51">
    <property type="entry name" value="SHORT CHAIN DEHYDROGENASE_REDUCTASE FAMILY 42E, MEMBER 2"/>
    <property type="match status" value="1"/>
</dbReference>
<dbReference type="eggNOG" id="KOG1430">
    <property type="taxonomic scope" value="Eukaryota"/>
</dbReference>
<gene>
    <name evidence="6" type="ORF">THAOC_05075</name>
</gene>
<evidence type="ECO:0000256" key="4">
    <source>
        <dbReference type="SAM" id="Phobius"/>
    </source>
</evidence>
<feature type="transmembrane region" description="Helical" evidence="4">
    <location>
        <begin position="315"/>
        <end position="334"/>
    </location>
</feature>
<protein>
    <recommendedName>
        <fullName evidence="5">3-beta hydroxysteroid dehydrogenase/isomerase domain-containing protein</fullName>
    </recommendedName>
</protein>
<accession>K0T3Q1</accession>
<keyword evidence="4" id="KW-0812">Transmembrane</keyword>
<feature type="domain" description="3-beta hydroxysteroid dehydrogenase/isomerase" evidence="5">
    <location>
        <begin position="41"/>
        <end position="281"/>
    </location>
</feature>